<dbReference type="PROSITE" id="PS50113">
    <property type="entry name" value="PAC"/>
    <property type="match status" value="1"/>
</dbReference>
<dbReference type="InterPro" id="IPR002645">
    <property type="entry name" value="STAS_dom"/>
</dbReference>
<proteinExistence type="predicted"/>
<dbReference type="SUPFAM" id="SSF81606">
    <property type="entry name" value="PP2C-like"/>
    <property type="match status" value="1"/>
</dbReference>
<dbReference type="Gene3D" id="3.60.40.10">
    <property type="entry name" value="PPM-type phosphatase domain"/>
    <property type="match status" value="1"/>
</dbReference>
<feature type="domain" description="STAS" evidence="3">
    <location>
        <begin position="562"/>
        <end position="625"/>
    </location>
</feature>
<dbReference type="InterPro" id="IPR035965">
    <property type="entry name" value="PAS-like_dom_sf"/>
</dbReference>
<dbReference type="Gene3D" id="3.30.750.24">
    <property type="entry name" value="STAS domain"/>
    <property type="match status" value="1"/>
</dbReference>
<dbReference type="CDD" id="cd00130">
    <property type="entry name" value="PAS"/>
    <property type="match status" value="1"/>
</dbReference>
<dbReference type="InterPro" id="IPR000014">
    <property type="entry name" value="PAS"/>
</dbReference>
<sequence length="650" mass="68787">MQESARDEDMDRLTGDARTVRQVFEAIPAAVAGVESPGEYRLVAVNAAYRALVERDEVLGHSASELFPDLVAQQLFDLLDRPFRTGETVTAREWRIQLPRETGPDEDVYIDCTIVPQKSATGEVVRLVAFAQDVTERVRERQAARRAAEEGPVEPADVVGVLQRQLLPAGLPILPGLQIGGSYLPAGGGSTAGGDWFDAVPLPDGRTALVVGDVTGHGVEASAAMGRIRAVLEDRLDHTADIAEALAAVDRLAERLPAARAATLCVAAVDPADGRITYCTAGHPPPLLIPSAGPARYLRSSGGGPLGTGAGFPLAVDRLAVGDQLLLYSDGIVRRPGREVAAGTVELAEVAADVAAGRALREDWLAAVDRLTTQTLELLVRTSGHDDDIALLAAQRTAPHAPLLLDLPAESEAIPAARKALDGWLYDLGARAEDVILLRHAIGELVTNAVEHAYDGTPGAVRIRAECTGGGGVEIEVADDGHWREPWQPTEDRGRGLAMASDFADDLHVETGPRGTTATVRHRLTRPARLLSPGEVTPSPALSDLPNLLLILDQPSEGHPRIRLDGPVDTATAEQLREELVVRTRGGTTPLTVDLTGVTHLSSAGVAVLYEAEARTDSPGRPFLLYAPLGSPAQHVMAMVALPHTTAEPG</sequence>
<dbReference type="Gene3D" id="3.30.565.10">
    <property type="entry name" value="Histidine kinase-like ATPase, C-terminal domain"/>
    <property type="match status" value="1"/>
</dbReference>
<dbReference type="SMART" id="SM00331">
    <property type="entry name" value="PP2C_SIG"/>
    <property type="match status" value="1"/>
</dbReference>
<reference evidence="4 5" key="1">
    <citation type="submission" date="2020-08" db="EMBL/GenBank/DDBJ databases">
        <title>Sequencing the genomes of 1000 actinobacteria strains.</title>
        <authorList>
            <person name="Klenk H.-P."/>
        </authorList>
    </citation>
    <scope>NUCLEOTIDE SEQUENCE [LARGE SCALE GENOMIC DNA]</scope>
    <source>
        <strain evidence="4 5">DSM 43675</strain>
    </source>
</reference>
<evidence type="ECO:0000259" key="3">
    <source>
        <dbReference type="PROSITE" id="PS50801"/>
    </source>
</evidence>
<dbReference type="EMBL" id="JACHMQ010000001">
    <property type="protein sequence ID" value="MBB6396977.1"/>
    <property type="molecule type" value="Genomic_DNA"/>
</dbReference>
<organism evidence="4 5">
    <name type="scientific">Actinomadura coerulea</name>
    <dbReference type="NCBI Taxonomy" id="46159"/>
    <lineage>
        <taxon>Bacteria</taxon>
        <taxon>Bacillati</taxon>
        <taxon>Actinomycetota</taxon>
        <taxon>Actinomycetes</taxon>
        <taxon>Streptosporangiales</taxon>
        <taxon>Thermomonosporaceae</taxon>
        <taxon>Actinomadura</taxon>
    </lineage>
</organism>
<dbReference type="Pfam" id="PF13466">
    <property type="entry name" value="STAS_2"/>
    <property type="match status" value="1"/>
</dbReference>
<dbReference type="InterPro" id="IPR003594">
    <property type="entry name" value="HATPase_dom"/>
</dbReference>
<evidence type="ECO:0000259" key="2">
    <source>
        <dbReference type="PROSITE" id="PS50113"/>
    </source>
</evidence>
<dbReference type="InterPro" id="IPR052016">
    <property type="entry name" value="Bact_Sigma-Reg"/>
</dbReference>
<dbReference type="PANTHER" id="PTHR43156:SF2">
    <property type="entry name" value="STAGE II SPORULATION PROTEIN E"/>
    <property type="match status" value="1"/>
</dbReference>
<keyword evidence="5" id="KW-1185">Reference proteome</keyword>
<dbReference type="CDD" id="cd16936">
    <property type="entry name" value="HATPase_RsbW-like"/>
    <property type="match status" value="1"/>
</dbReference>
<dbReference type="PROSITE" id="PS50801">
    <property type="entry name" value="STAS"/>
    <property type="match status" value="1"/>
</dbReference>
<dbReference type="Gene3D" id="3.30.450.20">
    <property type="entry name" value="PAS domain"/>
    <property type="match status" value="1"/>
</dbReference>
<dbReference type="InterPro" id="IPR036890">
    <property type="entry name" value="HATPase_C_sf"/>
</dbReference>
<dbReference type="InterPro" id="IPR058548">
    <property type="entry name" value="MlaB-like_STAS"/>
</dbReference>
<accession>A0A7X0L006</accession>
<evidence type="ECO:0000313" key="4">
    <source>
        <dbReference type="EMBL" id="MBB6396977.1"/>
    </source>
</evidence>
<dbReference type="Pfam" id="PF07228">
    <property type="entry name" value="SpoIIE"/>
    <property type="match status" value="1"/>
</dbReference>
<dbReference type="RefSeq" id="WP_185026992.1">
    <property type="nucleotide sequence ID" value="NZ_JACHMQ010000001.1"/>
</dbReference>
<protein>
    <submittedName>
        <fullName evidence="4">Anti-anti-sigma factor</fullName>
    </submittedName>
</protein>
<dbReference type="CDD" id="cd07043">
    <property type="entry name" value="STAS_anti-anti-sigma_factors"/>
    <property type="match status" value="1"/>
</dbReference>
<dbReference type="InterPro" id="IPR000700">
    <property type="entry name" value="PAS-assoc_C"/>
</dbReference>
<dbReference type="InterPro" id="IPR036457">
    <property type="entry name" value="PPM-type-like_dom_sf"/>
</dbReference>
<dbReference type="SUPFAM" id="SSF55785">
    <property type="entry name" value="PYP-like sensor domain (PAS domain)"/>
    <property type="match status" value="1"/>
</dbReference>
<dbReference type="SUPFAM" id="SSF55874">
    <property type="entry name" value="ATPase domain of HSP90 chaperone/DNA topoisomerase II/histidine kinase"/>
    <property type="match status" value="1"/>
</dbReference>
<keyword evidence="1" id="KW-0378">Hydrolase</keyword>
<evidence type="ECO:0000313" key="5">
    <source>
        <dbReference type="Proteomes" id="UP000546324"/>
    </source>
</evidence>
<dbReference type="InterPro" id="IPR001932">
    <property type="entry name" value="PPM-type_phosphatase-like_dom"/>
</dbReference>
<comment type="caution">
    <text evidence="4">The sequence shown here is derived from an EMBL/GenBank/DDBJ whole genome shotgun (WGS) entry which is preliminary data.</text>
</comment>
<dbReference type="Pfam" id="PF13581">
    <property type="entry name" value="HATPase_c_2"/>
    <property type="match status" value="1"/>
</dbReference>
<dbReference type="GO" id="GO:0016791">
    <property type="term" value="F:phosphatase activity"/>
    <property type="evidence" value="ECO:0007669"/>
    <property type="project" value="TreeGrafter"/>
</dbReference>
<feature type="domain" description="PAC" evidence="2">
    <location>
        <begin position="92"/>
        <end position="146"/>
    </location>
</feature>
<evidence type="ECO:0000256" key="1">
    <source>
        <dbReference type="ARBA" id="ARBA00022801"/>
    </source>
</evidence>
<name>A0A7X0L006_9ACTN</name>
<dbReference type="PANTHER" id="PTHR43156">
    <property type="entry name" value="STAGE II SPORULATION PROTEIN E-RELATED"/>
    <property type="match status" value="1"/>
</dbReference>
<dbReference type="Proteomes" id="UP000546324">
    <property type="component" value="Unassembled WGS sequence"/>
</dbReference>
<dbReference type="InterPro" id="IPR013656">
    <property type="entry name" value="PAS_4"/>
</dbReference>
<dbReference type="InterPro" id="IPR036513">
    <property type="entry name" value="STAS_dom_sf"/>
</dbReference>
<gene>
    <name evidence="4" type="ORF">BKA00_003891</name>
</gene>
<dbReference type="SUPFAM" id="SSF52091">
    <property type="entry name" value="SpoIIaa-like"/>
    <property type="match status" value="1"/>
</dbReference>
<dbReference type="Pfam" id="PF08448">
    <property type="entry name" value="PAS_4"/>
    <property type="match status" value="1"/>
</dbReference>
<dbReference type="AlphaFoldDB" id="A0A7X0L006"/>